<name>A0A238F786_9BASI</name>
<organism evidence="2 3">
    <name type="scientific">Microbotryum intermedium</name>
    <dbReference type="NCBI Taxonomy" id="269621"/>
    <lineage>
        <taxon>Eukaryota</taxon>
        <taxon>Fungi</taxon>
        <taxon>Dikarya</taxon>
        <taxon>Basidiomycota</taxon>
        <taxon>Pucciniomycotina</taxon>
        <taxon>Microbotryomycetes</taxon>
        <taxon>Microbotryales</taxon>
        <taxon>Microbotryaceae</taxon>
        <taxon>Microbotryum</taxon>
    </lineage>
</organism>
<evidence type="ECO:0000256" key="1">
    <source>
        <dbReference type="SAM" id="SignalP"/>
    </source>
</evidence>
<evidence type="ECO:0000313" key="3">
    <source>
        <dbReference type="Proteomes" id="UP000198372"/>
    </source>
</evidence>
<dbReference type="EMBL" id="FMSP01000005">
    <property type="protein sequence ID" value="SCV69722.1"/>
    <property type="molecule type" value="Genomic_DNA"/>
</dbReference>
<keyword evidence="3" id="KW-1185">Reference proteome</keyword>
<evidence type="ECO:0000313" key="2">
    <source>
        <dbReference type="EMBL" id="SCV69722.1"/>
    </source>
</evidence>
<feature type="chain" id="PRO_5013280302" evidence="1">
    <location>
        <begin position="22"/>
        <end position="59"/>
    </location>
</feature>
<reference evidence="3" key="1">
    <citation type="submission" date="2016-09" db="EMBL/GenBank/DDBJ databases">
        <authorList>
            <person name="Jeantristanb JTB J.-T."/>
            <person name="Ricardo R."/>
        </authorList>
    </citation>
    <scope>NUCLEOTIDE SEQUENCE [LARGE SCALE GENOMIC DNA]</scope>
</reference>
<keyword evidence="1" id="KW-0732">Signal</keyword>
<protein>
    <submittedName>
        <fullName evidence="2">BQ2448_1116 protein</fullName>
    </submittedName>
</protein>
<sequence>MATRSLHLWSYLFVLMRPVTCSAFNLDSITSSTLHLSRDNGVHNTVFGDMLLITCRGSI</sequence>
<dbReference type="Proteomes" id="UP000198372">
    <property type="component" value="Unassembled WGS sequence"/>
</dbReference>
<feature type="signal peptide" evidence="1">
    <location>
        <begin position="1"/>
        <end position="21"/>
    </location>
</feature>
<gene>
    <name evidence="2" type="ORF">BQ2448_1116</name>
</gene>
<proteinExistence type="predicted"/>
<accession>A0A238F786</accession>
<dbReference type="AlphaFoldDB" id="A0A238F786"/>